<accession>A0A1G9RC72</accession>
<sequence length="1125" mass="120763">MAELVALIDISGVGTQTENFDLPGPGDLTINYEFEDGPGGNSARAFLTHENDGEIWAEGDDDISGTDELTGVSAGGYTLEAESDHGRTSAFVEIHYEAGEVPPEHFEEILDISSVNEASLEDDFEAAPEHYTEELSVGAGSYIEIEDLFQKAPENYTEKLTVGNTADIKVAEEYKIGEFILAGAVGSIEFIDDAHYSSVLFAGARLYIDLEEKAVSNYAVWRRVEGGEWEIIGLTAEIEFVDENVGEKSYEYRIKRDNNRSNISKITVTETEGENYEEFLSVGGGMKVLQAESLKVTDGLFIIQAAQVDLADILSAGEILEVTAGVEIDKFVKLTLREILNIGLSGDVSSPTYKSALEVLRSGANGRVVFDDNIVLATMEEILFVGGSVKVSREENLKVTDELFINQTARADLSGILSGKEIVEIEGLIKTAELSRAGMSSRVLIKGSAASGLSDILSAGEVLEVTAGVGIDKFVKLTSREVLNVGGSQEVIKITQVGMKEPVKIRSPGRADLHEALLTFEGLNISVLGDIEVKSAKSSAVIVEVSHGAGVLVSSTRYTADALTVGLKTGLNITDRKDMGEESLIKAPGSAGLKDKAGEVDILSVGNSHSIDLHEFISSALSESLLVEVKSNINIVDTKSAGEGLKVLGSAVVFQRDDFKLSEIINIEDITAAALKDLSALKDKILIDSLSGVSSKDFAGAVERRPVSFDLKVGLADKRKANEGIKVSGPAAINSISKVSAFDLITAGSALKVGANDTAAFKEKIMAEGLTGADITDIFMRAILEDLFIEAAFEGGIADRTLLAERLEIAGAFLVRPAARMSMFELMGAGPVLKPGLKDTAAFGENISVRGLNRVFLSDIITSSLLEEIIIGSGIKVNRSDIMTAGDSLEVKSPGLLVFNDRKSAGVSLNVGQNISISLEDFIRTAIAELLKVKMGQKAGMESDIGLFEGLSINWPARIACIDRKSMKCSLLISKGVQKASVDDIRRVREGLKAGVSIGPEIADILGWHENIASKTGIKVNLDAFYFMIDNLEVVKVSGLDIKDILAAGESLETGQPVKIILEGILTAPFLPVRIELTVKERGLDMEVYERKTGLEITERPVVTDLFERKTGLDIFERIVEVEVR</sequence>
<dbReference type="EMBL" id="FNGO01000021">
    <property type="protein sequence ID" value="SDM20818.1"/>
    <property type="molecule type" value="Genomic_DNA"/>
</dbReference>
<dbReference type="AlphaFoldDB" id="A0A1G9RC72"/>
<organism evidence="1 2">
    <name type="scientific">Halarsenatibacter silvermanii</name>
    <dbReference type="NCBI Taxonomy" id="321763"/>
    <lineage>
        <taxon>Bacteria</taxon>
        <taxon>Bacillati</taxon>
        <taxon>Bacillota</taxon>
        <taxon>Clostridia</taxon>
        <taxon>Halanaerobiales</taxon>
        <taxon>Halarsenatibacteraceae</taxon>
        <taxon>Halarsenatibacter</taxon>
    </lineage>
</organism>
<gene>
    <name evidence="1" type="ORF">SAMN04488692_12134</name>
</gene>
<protein>
    <submittedName>
        <fullName evidence="1">Uncharacterized protein</fullName>
    </submittedName>
</protein>
<evidence type="ECO:0000313" key="1">
    <source>
        <dbReference type="EMBL" id="SDM20818.1"/>
    </source>
</evidence>
<dbReference type="STRING" id="321763.SAMN04488692_12134"/>
<dbReference type="Proteomes" id="UP000199476">
    <property type="component" value="Unassembled WGS sequence"/>
</dbReference>
<evidence type="ECO:0000313" key="2">
    <source>
        <dbReference type="Proteomes" id="UP000199476"/>
    </source>
</evidence>
<name>A0A1G9RC72_9FIRM</name>
<reference evidence="1 2" key="1">
    <citation type="submission" date="2016-10" db="EMBL/GenBank/DDBJ databases">
        <authorList>
            <person name="de Groot N.N."/>
        </authorList>
    </citation>
    <scope>NUCLEOTIDE SEQUENCE [LARGE SCALE GENOMIC DNA]</scope>
    <source>
        <strain evidence="1 2">SLAS-1</strain>
    </source>
</reference>
<dbReference type="RefSeq" id="WP_089761361.1">
    <property type="nucleotide sequence ID" value="NZ_FNGO01000021.1"/>
</dbReference>
<keyword evidence="2" id="KW-1185">Reference proteome</keyword>
<proteinExistence type="predicted"/>